<keyword evidence="1" id="KW-1185">Reference proteome</keyword>
<proteinExistence type="predicted"/>
<evidence type="ECO:0000313" key="2">
    <source>
        <dbReference type="RefSeq" id="XP_013775497.1"/>
    </source>
</evidence>
<organism evidence="1 2">
    <name type="scientific">Limulus polyphemus</name>
    <name type="common">Atlantic horseshoe crab</name>
    <dbReference type="NCBI Taxonomy" id="6850"/>
    <lineage>
        <taxon>Eukaryota</taxon>
        <taxon>Metazoa</taxon>
        <taxon>Ecdysozoa</taxon>
        <taxon>Arthropoda</taxon>
        <taxon>Chelicerata</taxon>
        <taxon>Merostomata</taxon>
        <taxon>Xiphosura</taxon>
        <taxon>Limulidae</taxon>
        <taxon>Limulus</taxon>
    </lineage>
</organism>
<protein>
    <submittedName>
        <fullName evidence="2">Uncharacterized protein LOC106460351</fullName>
    </submittedName>
</protein>
<dbReference type="RefSeq" id="XP_013775497.1">
    <property type="nucleotide sequence ID" value="XM_013920043.2"/>
</dbReference>
<reference evidence="2" key="1">
    <citation type="submission" date="2025-08" db="UniProtKB">
        <authorList>
            <consortium name="RefSeq"/>
        </authorList>
    </citation>
    <scope>IDENTIFICATION</scope>
    <source>
        <tissue evidence="2">Muscle</tissue>
    </source>
</reference>
<gene>
    <name evidence="2" type="primary">LOC106460351</name>
</gene>
<dbReference type="GeneID" id="106460351"/>
<name>A0ABM1B5Z3_LIMPO</name>
<sequence>MTIVQRFQLISCLVFSFCWISKGYVIYDEDKRQDLIPILRLGRSYSTPVDKWNFFPRIGRSPVLSLLPFPYTPEYYSFKNYENADDFKRSLPSFTPRIGRKKRSILNEDSDDQQEWLDLSDYDNLGRGDVQLRSVFVPRIGRSPATEEIKDDTKRVAFTPRIGRAPFIPRIGRADPEIYRSSRTAFTPRIGRAPFIPRIGRSSNSADKETED</sequence>
<evidence type="ECO:0000313" key="1">
    <source>
        <dbReference type="Proteomes" id="UP000694941"/>
    </source>
</evidence>
<dbReference type="Proteomes" id="UP000694941">
    <property type="component" value="Unplaced"/>
</dbReference>
<accession>A0ABM1B5Z3</accession>